<dbReference type="SUPFAM" id="SSF53335">
    <property type="entry name" value="S-adenosyl-L-methionine-dependent methyltransferases"/>
    <property type="match status" value="1"/>
</dbReference>
<reference evidence="3" key="1">
    <citation type="submission" date="2017-09" db="EMBL/GenBank/DDBJ databases">
        <title>Depth-based differentiation of microbial function through sediment-hosted aquifers and enrichment of novel symbionts in the deep terrestrial subsurface.</title>
        <authorList>
            <person name="Probst A.J."/>
            <person name="Ladd B."/>
            <person name="Jarett J.K."/>
            <person name="Geller-Mcgrath D.E."/>
            <person name="Sieber C.M.K."/>
            <person name="Emerson J.B."/>
            <person name="Anantharaman K."/>
            <person name="Thomas B.C."/>
            <person name="Malmstrom R."/>
            <person name="Stieglmeier M."/>
            <person name="Klingl A."/>
            <person name="Woyke T."/>
            <person name="Ryan C.M."/>
            <person name="Banfield J.F."/>
        </authorList>
    </citation>
    <scope>NUCLEOTIDE SEQUENCE [LARGE SCALE GENOMIC DNA]</scope>
</reference>
<organism evidence="2 3">
    <name type="scientific">candidate division WWE3 bacterium CG_4_8_14_3_um_filter_42_11</name>
    <dbReference type="NCBI Taxonomy" id="1975076"/>
    <lineage>
        <taxon>Bacteria</taxon>
        <taxon>Katanobacteria</taxon>
    </lineage>
</organism>
<dbReference type="Proteomes" id="UP000229438">
    <property type="component" value="Unassembled WGS sequence"/>
</dbReference>
<evidence type="ECO:0000259" key="1">
    <source>
        <dbReference type="Pfam" id="PF08241"/>
    </source>
</evidence>
<protein>
    <recommendedName>
        <fullName evidence="1">Methyltransferase type 11 domain-containing protein</fullName>
    </recommendedName>
</protein>
<dbReference type="InterPro" id="IPR013216">
    <property type="entry name" value="Methyltransf_11"/>
</dbReference>
<sequence length="246" mass="28827">MQFLEIKYANLKKLYRRIFPPEKKYLKDLKLFDGCGKILDLGCGNGYFISLDTKRICGLEANPLLVKNLHKRGFKVIEGDIRTLPFEADSFDGAYCSHIIEHFTYKDVIRIFSEVYRILKPKGIFVIKTPFPSLRFWNDITHIRPYPPGALTMLVRSQEEGYQTVIKGITPFQFTIICIYLERHNPIIPTPKIPVEINRKINYWRLSQRILSAGCEKLHLYLPRPTSYTLVLQKEESKDRKTDFSY</sequence>
<proteinExistence type="predicted"/>
<dbReference type="InterPro" id="IPR029063">
    <property type="entry name" value="SAM-dependent_MTases_sf"/>
</dbReference>
<evidence type="ECO:0000313" key="3">
    <source>
        <dbReference type="Proteomes" id="UP000229438"/>
    </source>
</evidence>
<accession>A0A2M8G5J0</accession>
<dbReference type="PANTHER" id="PTHR43861:SF1">
    <property type="entry name" value="TRANS-ACONITATE 2-METHYLTRANSFERASE"/>
    <property type="match status" value="1"/>
</dbReference>
<dbReference type="CDD" id="cd02440">
    <property type="entry name" value="AdoMet_MTases"/>
    <property type="match status" value="1"/>
</dbReference>
<feature type="domain" description="Methyltransferase type 11" evidence="1">
    <location>
        <begin position="39"/>
        <end position="127"/>
    </location>
</feature>
<gene>
    <name evidence="2" type="ORF">CO015_05165</name>
</gene>
<dbReference type="Gene3D" id="3.40.50.150">
    <property type="entry name" value="Vaccinia Virus protein VP39"/>
    <property type="match status" value="1"/>
</dbReference>
<name>A0A2M8G5J0_UNCKA</name>
<dbReference type="GO" id="GO:0008757">
    <property type="term" value="F:S-adenosylmethionine-dependent methyltransferase activity"/>
    <property type="evidence" value="ECO:0007669"/>
    <property type="project" value="InterPro"/>
</dbReference>
<evidence type="ECO:0000313" key="2">
    <source>
        <dbReference type="EMBL" id="PJC68116.1"/>
    </source>
</evidence>
<comment type="caution">
    <text evidence="2">The sequence shown here is derived from an EMBL/GenBank/DDBJ whole genome shotgun (WGS) entry which is preliminary data.</text>
</comment>
<dbReference type="PANTHER" id="PTHR43861">
    <property type="entry name" value="TRANS-ACONITATE 2-METHYLTRANSFERASE-RELATED"/>
    <property type="match status" value="1"/>
</dbReference>
<dbReference type="EMBL" id="PFQS01000123">
    <property type="protein sequence ID" value="PJC68116.1"/>
    <property type="molecule type" value="Genomic_DNA"/>
</dbReference>
<dbReference type="AlphaFoldDB" id="A0A2M8G5J0"/>
<dbReference type="Pfam" id="PF08241">
    <property type="entry name" value="Methyltransf_11"/>
    <property type="match status" value="1"/>
</dbReference>